<dbReference type="STRING" id="82374.NZ47_03465"/>
<dbReference type="Gene3D" id="3.40.50.720">
    <property type="entry name" value="NAD(P)-binding Rossmann-like Domain"/>
    <property type="match status" value="1"/>
</dbReference>
<dbReference type="InterPro" id="IPR000683">
    <property type="entry name" value="Gfo/Idh/MocA-like_OxRdtase_N"/>
</dbReference>
<keyword evidence="3" id="KW-1185">Reference proteome</keyword>
<comment type="caution">
    <text evidence="2">The sequence shown here is derived from an EMBL/GenBank/DDBJ whole genome shotgun (WGS) entry which is preliminary data.</text>
</comment>
<evidence type="ECO:0000313" key="3">
    <source>
        <dbReference type="Proteomes" id="UP000030993"/>
    </source>
</evidence>
<accession>A0A0B2K1K0</accession>
<gene>
    <name evidence="2" type="ORF">NZ47_03465</name>
</gene>
<sequence length="323" mass="36480">MKKNVLLIAVGGIGFRHFQAVINCKEPINLYVVDISEEALSRAREYAETVDTKPDIVYSKDISDIPEHIHVAIIATSSLPRRKVFEDLVANHTVDNVIFEKIMFPKLEDYEAVQKILEEKNIRAHVDCPARLFDVYHRIREESKECKYFTAIMRGSNWGLACNAIHLVDQVAFMAGVDTKKIVCSGDLEDDIVASKRNGYVEFFGKIIGNIGDKCTFVIECDRKDNPLSFEFFTDKAYYYVNEGEGVFKKVINGAQDSIMVEKIKIPFVSQLTNISVDGLLRGEAIDLASYAETRPLHEALLKTFLSHMNKVQGTESELCPIT</sequence>
<name>A0A0B2K1K0_9FIRM</name>
<dbReference type="SUPFAM" id="SSF51735">
    <property type="entry name" value="NAD(P)-binding Rossmann-fold domains"/>
    <property type="match status" value="1"/>
</dbReference>
<dbReference type="Pfam" id="PF01408">
    <property type="entry name" value="GFO_IDH_MocA"/>
    <property type="match status" value="1"/>
</dbReference>
<dbReference type="RefSeq" id="WP_039206486.1">
    <property type="nucleotide sequence ID" value="NZ_JSCE01000069.1"/>
</dbReference>
<organism evidence="2 3">
    <name type="scientific">Anaerovibrio lipolyticus</name>
    <dbReference type="NCBI Taxonomy" id="82374"/>
    <lineage>
        <taxon>Bacteria</taxon>
        <taxon>Bacillati</taxon>
        <taxon>Bacillota</taxon>
        <taxon>Negativicutes</taxon>
        <taxon>Selenomonadales</taxon>
        <taxon>Selenomonadaceae</taxon>
        <taxon>Anaerovibrio</taxon>
    </lineage>
</organism>
<evidence type="ECO:0000259" key="1">
    <source>
        <dbReference type="Pfam" id="PF01408"/>
    </source>
</evidence>
<protein>
    <recommendedName>
        <fullName evidence="1">Gfo/Idh/MocA-like oxidoreductase N-terminal domain-containing protein</fullName>
    </recommendedName>
</protein>
<reference evidence="2 3" key="1">
    <citation type="journal article" date="2013" name="PLoS ONE">
        <title>Identification and characterization of three novel lipases belonging to families II and V from Anaerovibrio lipolyticus 5ST.</title>
        <authorList>
            <person name="Prive F."/>
            <person name="Kaderbhai N.N."/>
            <person name="Girdwood S."/>
            <person name="Worgan H.J."/>
            <person name="Pinloche E."/>
            <person name="Scollan N.D."/>
            <person name="Huws S.A."/>
            <person name="Newbold C.J."/>
        </authorList>
    </citation>
    <scope>NUCLEOTIDE SEQUENCE [LARGE SCALE GENOMIC DNA]</scope>
    <source>
        <strain evidence="2 3">5S</strain>
    </source>
</reference>
<proteinExistence type="predicted"/>
<dbReference type="EMBL" id="JSCE01000069">
    <property type="protein sequence ID" value="KHM52671.1"/>
    <property type="molecule type" value="Genomic_DNA"/>
</dbReference>
<dbReference type="InterPro" id="IPR036291">
    <property type="entry name" value="NAD(P)-bd_dom_sf"/>
</dbReference>
<evidence type="ECO:0000313" key="2">
    <source>
        <dbReference type="EMBL" id="KHM52671.1"/>
    </source>
</evidence>
<feature type="domain" description="Gfo/Idh/MocA-like oxidoreductase N-terminal" evidence="1">
    <location>
        <begin position="4"/>
        <end position="126"/>
    </location>
</feature>
<dbReference type="Proteomes" id="UP000030993">
    <property type="component" value="Unassembled WGS sequence"/>
</dbReference>
<dbReference type="AlphaFoldDB" id="A0A0B2K1K0"/>
<dbReference type="GO" id="GO:0000166">
    <property type="term" value="F:nucleotide binding"/>
    <property type="evidence" value="ECO:0007669"/>
    <property type="project" value="InterPro"/>
</dbReference>